<protein>
    <submittedName>
        <fullName evidence="2">Helix-turn-helix domain-containing protein</fullName>
    </submittedName>
</protein>
<dbReference type="SUPFAM" id="SSF46689">
    <property type="entry name" value="Homeodomain-like"/>
    <property type="match status" value="1"/>
</dbReference>
<feature type="domain" description="Transposase IS30-like HTH" evidence="1">
    <location>
        <begin position="2"/>
        <end position="45"/>
    </location>
</feature>
<sequence>MKYKQLTQEERYQIYALIKAGNNQKQIADELTRSPSSISREFKRNKGLKDYRSNQANNYFAEQRRKSSFKASKLTDDVTDWINKLRDWGHPLESSGHRDWGQVFLFATILLT</sequence>
<dbReference type="PANTHER" id="PTHR10948">
    <property type="entry name" value="TRANSPOSASE"/>
    <property type="match status" value="1"/>
</dbReference>
<evidence type="ECO:0000313" key="2">
    <source>
        <dbReference type="EMBL" id="MDQ9089965.1"/>
    </source>
</evidence>
<gene>
    <name evidence="2" type="ORF">RC083_00020</name>
</gene>
<dbReference type="InterPro" id="IPR051917">
    <property type="entry name" value="Transposase-Integrase"/>
</dbReference>
<accession>A0ABU1B6I3</accession>
<organism evidence="2 3">
    <name type="scientific">Pseudoalteromonas haloplanktis</name>
    <name type="common">Alteromonas haloplanktis</name>
    <dbReference type="NCBI Taxonomy" id="228"/>
    <lineage>
        <taxon>Bacteria</taxon>
        <taxon>Pseudomonadati</taxon>
        <taxon>Pseudomonadota</taxon>
        <taxon>Gammaproteobacteria</taxon>
        <taxon>Alteromonadales</taxon>
        <taxon>Pseudoalteromonadaceae</taxon>
        <taxon>Pseudoalteromonas</taxon>
    </lineage>
</organism>
<dbReference type="Proteomes" id="UP001226574">
    <property type="component" value="Unassembled WGS sequence"/>
</dbReference>
<evidence type="ECO:0000259" key="1">
    <source>
        <dbReference type="Pfam" id="PF13936"/>
    </source>
</evidence>
<dbReference type="RefSeq" id="WP_309038042.1">
    <property type="nucleotide sequence ID" value="NZ_JAVIFY010000001.1"/>
</dbReference>
<reference evidence="2 3" key="1">
    <citation type="submission" date="2023-08" db="EMBL/GenBank/DDBJ databases">
        <title>Pseudoalteromonas haloplanktis LL1 genome.</title>
        <authorList>
            <person name="Wu S."/>
        </authorList>
    </citation>
    <scope>NUCLEOTIDE SEQUENCE [LARGE SCALE GENOMIC DNA]</scope>
    <source>
        <strain evidence="2 3">LL1</strain>
    </source>
</reference>
<dbReference type="EMBL" id="JAVIFY010000001">
    <property type="protein sequence ID" value="MDQ9089965.1"/>
    <property type="molecule type" value="Genomic_DNA"/>
</dbReference>
<proteinExistence type="predicted"/>
<keyword evidence="3" id="KW-1185">Reference proteome</keyword>
<dbReference type="PANTHER" id="PTHR10948:SF23">
    <property type="entry name" value="TRANSPOSASE INSI FOR INSERTION SEQUENCE ELEMENT IS30A-RELATED"/>
    <property type="match status" value="1"/>
</dbReference>
<dbReference type="InterPro" id="IPR025246">
    <property type="entry name" value="IS30-like_HTH"/>
</dbReference>
<dbReference type="Pfam" id="PF13936">
    <property type="entry name" value="HTH_38"/>
    <property type="match status" value="1"/>
</dbReference>
<name>A0ABU1B6I3_PSEHA</name>
<comment type="caution">
    <text evidence="2">The sequence shown here is derived from an EMBL/GenBank/DDBJ whole genome shotgun (WGS) entry which is preliminary data.</text>
</comment>
<evidence type="ECO:0000313" key="3">
    <source>
        <dbReference type="Proteomes" id="UP001226574"/>
    </source>
</evidence>
<dbReference type="InterPro" id="IPR009057">
    <property type="entry name" value="Homeodomain-like_sf"/>
</dbReference>
<dbReference type="Gene3D" id="1.10.10.60">
    <property type="entry name" value="Homeodomain-like"/>
    <property type="match status" value="1"/>
</dbReference>